<dbReference type="STRING" id="709015.GCA_000472485_02030"/>
<reference evidence="2" key="1">
    <citation type="submission" date="2017-05" db="EMBL/GenBank/DDBJ databases">
        <authorList>
            <person name="Ray J."/>
            <person name="Price M."/>
            <person name="Deutschbauer A."/>
        </authorList>
    </citation>
    <scope>NUCLEOTIDE SEQUENCE [LARGE SCALE GENOMIC DNA]</scope>
    <source>
        <strain evidence="2">DSM 19842</strain>
    </source>
</reference>
<protein>
    <submittedName>
        <fullName evidence="1">Uncharacterized protein</fullName>
    </submittedName>
</protein>
<gene>
    <name evidence="1" type="ORF">CA264_10050</name>
</gene>
<proteinExistence type="predicted"/>
<dbReference type="AlphaFoldDB" id="A0A1X9YS94"/>
<accession>A0A1X9YS94</accession>
<dbReference type="Proteomes" id="UP000266292">
    <property type="component" value="Chromosome"/>
</dbReference>
<dbReference type="RefSeq" id="WP_025606831.1">
    <property type="nucleotide sequence ID" value="NZ_CP021235.1"/>
</dbReference>
<sequence length="142" mass="15695">MATLLTRQTDASSQQPSCNFTDPAQAQMVALQVPLEELQARCARYRTLLASLQPSQEHTMIQAANFTTDSVRQLLEQSPDSAFIRVYYGIEEDGTHRLFMAPVTEPMALSATEAADMLFVDDCCHCPPRLNCPADELLDAAD</sequence>
<dbReference type="EMBL" id="CP021235">
    <property type="protein sequence ID" value="ARS35755.1"/>
    <property type="molecule type" value="Genomic_DNA"/>
</dbReference>
<name>A0A1X9YS94_9BACT</name>
<dbReference type="OrthoDB" id="963088at2"/>
<evidence type="ECO:0000313" key="1">
    <source>
        <dbReference type="EMBL" id="ARS35755.1"/>
    </source>
</evidence>
<evidence type="ECO:0000313" key="2">
    <source>
        <dbReference type="Proteomes" id="UP000266292"/>
    </source>
</evidence>
<dbReference type="KEGG" id="pact:CA264_10050"/>
<keyword evidence="2" id="KW-1185">Reference proteome</keyword>
<organism evidence="1 2">
    <name type="scientific">Pontibacter actiniarum</name>
    <dbReference type="NCBI Taxonomy" id="323450"/>
    <lineage>
        <taxon>Bacteria</taxon>
        <taxon>Pseudomonadati</taxon>
        <taxon>Bacteroidota</taxon>
        <taxon>Cytophagia</taxon>
        <taxon>Cytophagales</taxon>
        <taxon>Hymenobacteraceae</taxon>
        <taxon>Pontibacter</taxon>
    </lineage>
</organism>